<reference evidence="3 4" key="1">
    <citation type="submission" date="2024-06" db="EMBL/GenBank/DDBJ databases">
        <title>The Natural Products Discovery Center: Release of the First 8490 Sequenced Strains for Exploring Actinobacteria Biosynthetic Diversity.</title>
        <authorList>
            <person name="Kalkreuter E."/>
            <person name="Kautsar S.A."/>
            <person name="Yang D."/>
            <person name="Bader C.D."/>
            <person name="Teijaro C.N."/>
            <person name="Fluegel L."/>
            <person name="Davis C.M."/>
            <person name="Simpson J.R."/>
            <person name="Lauterbach L."/>
            <person name="Steele A.D."/>
            <person name="Gui C."/>
            <person name="Meng S."/>
            <person name="Li G."/>
            <person name="Viehrig K."/>
            <person name="Ye F."/>
            <person name="Su P."/>
            <person name="Kiefer A.F."/>
            <person name="Nichols A."/>
            <person name="Cepeda A.J."/>
            <person name="Yan W."/>
            <person name="Fan B."/>
            <person name="Jiang Y."/>
            <person name="Adhikari A."/>
            <person name="Zheng C.-J."/>
            <person name="Schuster L."/>
            <person name="Cowan T.M."/>
            <person name="Smanski M.J."/>
            <person name="Chevrette M.G."/>
            <person name="De Carvalho L.P.S."/>
            <person name="Shen B."/>
        </authorList>
    </citation>
    <scope>NUCLEOTIDE SEQUENCE [LARGE SCALE GENOMIC DNA]</scope>
    <source>
        <strain evidence="3 4">NPDC001615</strain>
    </source>
</reference>
<keyword evidence="4" id="KW-1185">Reference proteome</keyword>
<dbReference type="InterPro" id="IPR040841">
    <property type="entry name" value="Luciferase_dom"/>
</dbReference>
<gene>
    <name evidence="3" type="ORF">ABT188_01865</name>
</gene>
<evidence type="ECO:0000259" key="2">
    <source>
        <dbReference type="Pfam" id="PF17648"/>
    </source>
</evidence>
<feature type="domain" description="Luciferase" evidence="2">
    <location>
        <begin position="35"/>
        <end position="97"/>
    </location>
</feature>
<dbReference type="Pfam" id="PF17648">
    <property type="entry name" value="Luciferase"/>
    <property type="match status" value="1"/>
</dbReference>
<name>A0ABV1SNM1_9ACTN</name>
<protein>
    <submittedName>
        <fullName evidence="3">Luciferase family protein</fullName>
    </submittedName>
</protein>
<feature type="region of interest" description="Disordered" evidence="1">
    <location>
        <begin position="101"/>
        <end position="126"/>
    </location>
</feature>
<evidence type="ECO:0000313" key="4">
    <source>
        <dbReference type="Proteomes" id="UP001496720"/>
    </source>
</evidence>
<dbReference type="EMBL" id="JBEOZY010000001">
    <property type="protein sequence ID" value="MER6163335.1"/>
    <property type="molecule type" value="Genomic_DNA"/>
</dbReference>
<sequence length="144" mass="15423">MTPAQHAFERLQAWPDLSAGPASCGTGRALCSVRDEIVHFHSDRDVDLHLTHRAIQRFQYDLGGSTAIRLVPGSRWVTVHLDCDADVDLLLSLVSIALKAHQSRPPTDLAPSPSGRSVPPGLSGSPGCNFRRVTVLPRAAAGEA</sequence>
<evidence type="ECO:0000313" key="3">
    <source>
        <dbReference type="EMBL" id="MER6163335.1"/>
    </source>
</evidence>
<proteinExistence type="predicted"/>
<dbReference type="Proteomes" id="UP001496720">
    <property type="component" value="Unassembled WGS sequence"/>
</dbReference>
<comment type="caution">
    <text evidence="3">The sequence shown here is derived from an EMBL/GenBank/DDBJ whole genome shotgun (WGS) entry which is preliminary data.</text>
</comment>
<evidence type="ECO:0000256" key="1">
    <source>
        <dbReference type="SAM" id="MobiDB-lite"/>
    </source>
</evidence>
<dbReference type="RefSeq" id="WP_352145511.1">
    <property type="nucleotide sequence ID" value="NZ_JBEOZY010000001.1"/>
</dbReference>
<organism evidence="3 4">
    <name type="scientific">Streptomyces violaceorubidus</name>
    <dbReference type="NCBI Taxonomy" id="284042"/>
    <lineage>
        <taxon>Bacteria</taxon>
        <taxon>Bacillati</taxon>
        <taxon>Actinomycetota</taxon>
        <taxon>Actinomycetes</taxon>
        <taxon>Kitasatosporales</taxon>
        <taxon>Streptomycetaceae</taxon>
        <taxon>Streptomyces</taxon>
    </lineage>
</organism>
<accession>A0ABV1SNM1</accession>